<dbReference type="EMBL" id="WMBQ01000001">
    <property type="protein sequence ID" value="MTD93750.1"/>
    <property type="molecule type" value="Genomic_DNA"/>
</dbReference>
<gene>
    <name evidence="2" type="ORF">GIW81_05310</name>
</gene>
<protein>
    <submittedName>
        <fullName evidence="2">Uncharacterized protein</fullName>
    </submittedName>
</protein>
<proteinExistence type="predicted"/>
<dbReference type="Proteomes" id="UP000440694">
    <property type="component" value="Unassembled WGS sequence"/>
</dbReference>
<accession>A0A6I3KIJ1</accession>
<feature type="transmembrane region" description="Helical" evidence="1">
    <location>
        <begin position="39"/>
        <end position="59"/>
    </location>
</feature>
<evidence type="ECO:0000256" key="1">
    <source>
        <dbReference type="SAM" id="Phobius"/>
    </source>
</evidence>
<organism evidence="2 3">
    <name type="scientific">Hyphomicrobium album</name>
    <dbReference type="NCBI Taxonomy" id="2665159"/>
    <lineage>
        <taxon>Bacteria</taxon>
        <taxon>Pseudomonadati</taxon>
        <taxon>Pseudomonadota</taxon>
        <taxon>Alphaproteobacteria</taxon>
        <taxon>Hyphomicrobiales</taxon>
        <taxon>Hyphomicrobiaceae</taxon>
        <taxon>Hyphomicrobium</taxon>
    </lineage>
</organism>
<dbReference type="RefSeq" id="WP_154738261.1">
    <property type="nucleotide sequence ID" value="NZ_WMBQ01000001.1"/>
</dbReference>
<dbReference type="AlphaFoldDB" id="A0A6I3KIJ1"/>
<evidence type="ECO:0000313" key="3">
    <source>
        <dbReference type="Proteomes" id="UP000440694"/>
    </source>
</evidence>
<keyword evidence="1" id="KW-1133">Transmembrane helix</keyword>
<keyword evidence="1" id="KW-0812">Transmembrane</keyword>
<comment type="caution">
    <text evidence="2">The sequence shown here is derived from an EMBL/GenBank/DDBJ whole genome shotgun (WGS) entry which is preliminary data.</text>
</comment>
<name>A0A6I3KIJ1_9HYPH</name>
<reference evidence="2 3" key="1">
    <citation type="submission" date="2019-11" db="EMBL/GenBank/DDBJ databases">
        <title>Identification of a novel strain.</title>
        <authorList>
            <person name="Xu Q."/>
            <person name="Wang G."/>
        </authorList>
    </citation>
    <scope>NUCLEOTIDE SEQUENCE [LARGE SCALE GENOMIC DNA]</scope>
    <source>
        <strain evidence="3">xq</strain>
    </source>
</reference>
<feature type="transmembrane region" description="Helical" evidence="1">
    <location>
        <begin position="6"/>
        <end position="27"/>
    </location>
</feature>
<keyword evidence="1" id="KW-0472">Membrane</keyword>
<feature type="transmembrane region" description="Helical" evidence="1">
    <location>
        <begin position="71"/>
        <end position="92"/>
    </location>
</feature>
<evidence type="ECO:0000313" key="2">
    <source>
        <dbReference type="EMBL" id="MTD93750.1"/>
    </source>
</evidence>
<sequence>MEIVPFDPVTLILISVFNPVVIAVAFLMGRRADQWQKLIVAAFAASLAGYVLYWVVAAVGLMPVHALGGEAAILMMQFLLGLVWAALGYRLAPQTRG</sequence>
<keyword evidence="3" id="KW-1185">Reference proteome</keyword>